<dbReference type="AlphaFoldDB" id="A0A6N8DVV3"/>
<evidence type="ECO:0000313" key="2">
    <source>
        <dbReference type="Proteomes" id="UP000439113"/>
    </source>
</evidence>
<dbReference type="Proteomes" id="UP000439113">
    <property type="component" value="Unassembled WGS sequence"/>
</dbReference>
<comment type="caution">
    <text evidence="1">The sequence shown here is derived from an EMBL/GenBank/DDBJ whole genome shotgun (WGS) entry which is preliminary data.</text>
</comment>
<proteinExistence type="predicted"/>
<name>A0A6N8DVV3_RHOAC</name>
<dbReference type="RefSeq" id="WP_155447675.1">
    <property type="nucleotide sequence ID" value="NZ_JAOQNR010000024.1"/>
</dbReference>
<gene>
    <name evidence="1" type="ORF">GJ654_18600</name>
</gene>
<evidence type="ECO:0000313" key="1">
    <source>
        <dbReference type="EMBL" id="MTV32994.1"/>
    </source>
</evidence>
<sequence length="68" mass="7495">MKEPLKIAGQIKPTPTIERVGSQIIVALDGKPVVTLHYDYAYMDNATQWSWARSIVEAFGLIPPEAAP</sequence>
<dbReference type="EMBL" id="WNKS01000025">
    <property type="protein sequence ID" value="MTV32994.1"/>
    <property type="molecule type" value="Genomic_DNA"/>
</dbReference>
<organism evidence="1 2">
    <name type="scientific">Rhodoblastus acidophilus</name>
    <name type="common">Rhodopseudomonas acidophila</name>
    <dbReference type="NCBI Taxonomy" id="1074"/>
    <lineage>
        <taxon>Bacteria</taxon>
        <taxon>Pseudomonadati</taxon>
        <taxon>Pseudomonadota</taxon>
        <taxon>Alphaproteobacteria</taxon>
        <taxon>Hyphomicrobiales</taxon>
        <taxon>Rhodoblastaceae</taxon>
        <taxon>Rhodoblastus</taxon>
    </lineage>
</organism>
<accession>A0A6N8DVV3</accession>
<protein>
    <submittedName>
        <fullName evidence="1">Uncharacterized protein</fullName>
    </submittedName>
</protein>
<reference evidence="1 2" key="1">
    <citation type="submission" date="2019-11" db="EMBL/GenBank/DDBJ databases">
        <title>Whole-genome sequence of a Rhodoblastus acidophilus DSM 142.</title>
        <authorList>
            <person name="Kyndt J.A."/>
            <person name="Meyer T.E."/>
        </authorList>
    </citation>
    <scope>NUCLEOTIDE SEQUENCE [LARGE SCALE GENOMIC DNA]</scope>
    <source>
        <strain evidence="1 2">DSM 142</strain>
    </source>
</reference>